<dbReference type="InterPro" id="IPR001911">
    <property type="entry name" value="Ribosomal_bS21"/>
</dbReference>
<evidence type="ECO:0008006" key="7">
    <source>
        <dbReference type="Google" id="ProtNLM"/>
    </source>
</evidence>
<sequence>MQKQLLPEDDPDTKWPRLNASSGRSVPLDPVKGRDIVRGLNMLGSLIGRNKVRADFYKQRFHERPGLKRKRLKSERWRFRFKNGFRDVTARVSELTRKGW</sequence>
<keyword evidence="6" id="KW-1185">Reference proteome</keyword>
<dbReference type="GO" id="GO:0070124">
    <property type="term" value="P:mitochondrial translational initiation"/>
    <property type="evidence" value="ECO:0007669"/>
    <property type="project" value="TreeGrafter"/>
</dbReference>
<evidence type="ECO:0000256" key="4">
    <source>
        <dbReference type="SAM" id="MobiDB-lite"/>
    </source>
</evidence>
<dbReference type="GO" id="GO:0003735">
    <property type="term" value="F:structural constituent of ribosome"/>
    <property type="evidence" value="ECO:0007669"/>
    <property type="project" value="InterPro"/>
</dbReference>
<feature type="region of interest" description="Disordered" evidence="4">
    <location>
        <begin position="1"/>
        <end position="26"/>
    </location>
</feature>
<name>A0A9P4N774_9PLEO</name>
<gene>
    <name evidence="5" type="ORF">CC78DRAFT_470216</name>
</gene>
<dbReference type="PANTHER" id="PTHR41237">
    <property type="entry name" value="37S RIBOSOMAL PROTEIN MRP21, MITOCHONDRIAL"/>
    <property type="match status" value="1"/>
</dbReference>
<dbReference type="Proteomes" id="UP000800093">
    <property type="component" value="Unassembled WGS sequence"/>
</dbReference>
<evidence type="ECO:0000256" key="1">
    <source>
        <dbReference type="ARBA" id="ARBA00006640"/>
    </source>
</evidence>
<evidence type="ECO:0000256" key="3">
    <source>
        <dbReference type="ARBA" id="ARBA00023274"/>
    </source>
</evidence>
<dbReference type="AlphaFoldDB" id="A0A9P4N774"/>
<comment type="similarity">
    <text evidence="1">Belongs to the bacterial ribosomal protein bS21 family.</text>
</comment>
<dbReference type="PANTHER" id="PTHR41237:SF1">
    <property type="entry name" value="SMALL RIBOSOMAL SUBUNIT PROTEIN BS21M"/>
    <property type="match status" value="1"/>
</dbReference>
<dbReference type="Pfam" id="PF01165">
    <property type="entry name" value="Ribosomal_S21"/>
    <property type="match status" value="1"/>
</dbReference>
<evidence type="ECO:0000313" key="6">
    <source>
        <dbReference type="Proteomes" id="UP000800093"/>
    </source>
</evidence>
<evidence type="ECO:0000313" key="5">
    <source>
        <dbReference type="EMBL" id="KAF2261521.1"/>
    </source>
</evidence>
<protein>
    <recommendedName>
        <fullName evidence="7">Ribosomal protein S21</fullName>
    </recommendedName>
</protein>
<dbReference type="InterPro" id="IPR052837">
    <property type="entry name" value="Mitoribosomal_bS21"/>
</dbReference>
<accession>A0A9P4N774</accession>
<dbReference type="EMBL" id="ML986656">
    <property type="protein sequence ID" value="KAF2261521.1"/>
    <property type="molecule type" value="Genomic_DNA"/>
</dbReference>
<comment type="caution">
    <text evidence="5">The sequence shown here is derived from an EMBL/GenBank/DDBJ whole genome shotgun (WGS) entry which is preliminary data.</text>
</comment>
<organism evidence="5 6">
    <name type="scientific">Lojkania enalia</name>
    <dbReference type="NCBI Taxonomy" id="147567"/>
    <lineage>
        <taxon>Eukaryota</taxon>
        <taxon>Fungi</taxon>
        <taxon>Dikarya</taxon>
        <taxon>Ascomycota</taxon>
        <taxon>Pezizomycotina</taxon>
        <taxon>Dothideomycetes</taxon>
        <taxon>Pleosporomycetidae</taxon>
        <taxon>Pleosporales</taxon>
        <taxon>Pleosporales incertae sedis</taxon>
        <taxon>Lojkania</taxon>
    </lineage>
</organism>
<reference evidence="6" key="1">
    <citation type="journal article" date="2020" name="Stud. Mycol.">
        <title>101 Dothideomycetes genomes: A test case for predicting lifestyles and emergence of pathogens.</title>
        <authorList>
            <person name="Haridas S."/>
            <person name="Albert R."/>
            <person name="Binder M."/>
            <person name="Bloem J."/>
            <person name="LaButti K."/>
            <person name="Salamov A."/>
            <person name="Andreopoulos B."/>
            <person name="Baker S."/>
            <person name="Barry K."/>
            <person name="Bills G."/>
            <person name="Bluhm B."/>
            <person name="Cannon C."/>
            <person name="Castanera R."/>
            <person name="Culley D."/>
            <person name="Daum C."/>
            <person name="Ezra D."/>
            <person name="Gonzalez J."/>
            <person name="Henrissat B."/>
            <person name="Kuo A."/>
            <person name="Liang C."/>
            <person name="Lipzen A."/>
            <person name="Lutzoni F."/>
            <person name="Magnuson J."/>
            <person name="Mondo S."/>
            <person name="Nolan M."/>
            <person name="Ohm R."/>
            <person name="Pangilinan J."/>
            <person name="Park H.-J."/>
            <person name="Ramirez L."/>
            <person name="Alfaro M."/>
            <person name="Sun H."/>
            <person name="Tritt A."/>
            <person name="Yoshinaga Y."/>
            <person name="Zwiers L.-H."/>
            <person name="Turgeon B."/>
            <person name="Goodwin S."/>
            <person name="Spatafora J."/>
            <person name="Crous P."/>
            <person name="Grigoriev I."/>
        </authorList>
    </citation>
    <scope>NUCLEOTIDE SEQUENCE [LARGE SCALE GENOMIC DNA]</scope>
    <source>
        <strain evidence="6">CBS 304.66</strain>
    </source>
</reference>
<dbReference type="GO" id="GO:0005763">
    <property type="term" value="C:mitochondrial small ribosomal subunit"/>
    <property type="evidence" value="ECO:0007669"/>
    <property type="project" value="TreeGrafter"/>
</dbReference>
<proteinExistence type="inferred from homology"/>
<evidence type="ECO:0000256" key="2">
    <source>
        <dbReference type="ARBA" id="ARBA00022980"/>
    </source>
</evidence>
<dbReference type="OrthoDB" id="2501249at2759"/>
<keyword evidence="2" id="KW-0689">Ribosomal protein</keyword>
<keyword evidence="3" id="KW-0687">Ribonucleoprotein</keyword>